<keyword evidence="1" id="KW-0472">Membrane</keyword>
<dbReference type="AlphaFoldDB" id="A0A314UFJ2"/>
<evidence type="ECO:0000256" key="1">
    <source>
        <dbReference type="SAM" id="Phobius"/>
    </source>
</evidence>
<dbReference type="EMBL" id="PJQY01003659">
    <property type="protein sequence ID" value="PQM35572.1"/>
    <property type="molecule type" value="Genomic_DNA"/>
</dbReference>
<name>A0A314UFJ2_PRUYE</name>
<keyword evidence="1" id="KW-1133">Transmembrane helix</keyword>
<evidence type="ECO:0000313" key="3">
    <source>
        <dbReference type="EMBL" id="PQM35572.1"/>
    </source>
</evidence>
<keyword evidence="2" id="KW-0732">Signal</keyword>
<evidence type="ECO:0000256" key="2">
    <source>
        <dbReference type="SAM" id="SignalP"/>
    </source>
</evidence>
<keyword evidence="4" id="KW-1185">Reference proteome</keyword>
<protein>
    <recommendedName>
        <fullName evidence="5">Transmembrane protein</fullName>
    </recommendedName>
</protein>
<evidence type="ECO:0000313" key="4">
    <source>
        <dbReference type="Proteomes" id="UP000250321"/>
    </source>
</evidence>
<organism evidence="3 4">
    <name type="scientific">Prunus yedoensis var. nudiflora</name>
    <dbReference type="NCBI Taxonomy" id="2094558"/>
    <lineage>
        <taxon>Eukaryota</taxon>
        <taxon>Viridiplantae</taxon>
        <taxon>Streptophyta</taxon>
        <taxon>Embryophyta</taxon>
        <taxon>Tracheophyta</taxon>
        <taxon>Spermatophyta</taxon>
        <taxon>Magnoliopsida</taxon>
        <taxon>eudicotyledons</taxon>
        <taxon>Gunneridae</taxon>
        <taxon>Pentapetalae</taxon>
        <taxon>rosids</taxon>
        <taxon>fabids</taxon>
        <taxon>Rosales</taxon>
        <taxon>Rosaceae</taxon>
        <taxon>Amygdaloideae</taxon>
        <taxon>Amygdaleae</taxon>
        <taxon>Prunus</taxon>
    </lineage>
</organism>
<gene>
    <name evidence="3" type="ORF">Pyn_26785</name>
</gene>
<sequence>MASTSQRPLLIALLTLSIFAISAIATRPCKTLFISSYSFSLRRLPSSSSSSGFVTVVTEISRLRPVRYEDLVIQPHEEDDKRTQAASVFPLIGTTSASSSSYDLNSLRDRTRDILSIVVSLLFGVGCGALTAATMYLAWSVFFSRYDNGSASSFDDDFYDASPKKIGYVKIPEVAADSVPTPPSPVKEAVAV</sequence>
<reference evidence="3 4" key="1">
    <citation type="submission" date="2018-02" db="EMBL/GenBank/DDBJ databases">
        <title>Draft genome of wild Prunus yedoensis var. nudiflora.</title>
        <authorList>
            <person name="Baek S."/>
            <person name="Kim J.-H."/>
            <person name="Choi K."/>
            <person name="Kim G.-B."/>
            <person name="Cho A."/>
            <person name="Jang H."/>
            <person name="Shin C.-H."/>
            <person name="Yu H.-J."/>
            <person name="Mun J.-H."/>
        </authorList>
    </citation>
    <scope>NUCLEOTIDE SEQUENCE [LARGE SCALE GENOMIC DNA]</scope>
    <source>
        <strain evidence="4">cv. Jeju island</strain>
        <tissue evidence="3">Leaf</tissue>
    </source>
</reference>
<accession>A0A314UFJ2</accession>
<dbReference type="Proteomes" id="UP000250321">
    <property type="component" value="Unassembled WGS sequence"/>
</dbReference>
<dbReference type="PANTHER" id="PTHR35107:SF2">
    <property type="entry name" value="EXPRESSED PROTEIN"/>
    <property type="match status" value="1"/>
</dbReference>
<feature type="chain" id="PRO_5016430931" description="Transmembrane protein" evidence="2">
    <location>
        <begin position="26"/>
        <end position="192"/>
    </location>
</feature>
<feature type="transmembrane region" description="Helical" evidence="1">
    <location>
        <begin position="114"/>
        <end position="139"/>
    </location>
</feature>
<keyword evidence="1" id="KW-0812">Transmembrane</keyword>
<feature type="signal peptide" evidence="2">
    <location>
        <begin position="1"/>
        <end position="25"/>
    </location>
</feature>
<comment type="caution">
    <text evidence="3">The sequence shown here is derived from an EMBL/GenBank/DDBJ whole genome shotgun (WGS) entry which is preliminary data.</text>
</comment>
<dbReference type="STRING" id="2094558.A0A314UFJ2"/>
<dbReference type="PANTHER" id="PTHR35107">
    <property type="entry name" value="EXPRESSED PROTEIN"/>
    <property type="match status" value="1"/>
</dbReference>
<dbReference type="OrthoDB" id="769005at2759"/>
<proteinExistence type="predicted"/>
<evidence type="ECO:0008006" key="5">
    <source>
        <dbReference type="Google" id="ProtNLM"/>
    </source>
</evidence>